<dbReference type="GO" id="GO:0006285">
    <property type="term" value="P:base-excision repair, AP site formation"/>
    <property type="evidence" value="ECO:0007669"/>
    <property type="project" value="TreeGrafter"/>
</dbReference>
<dbReference type="AlphaFoldDB" id="A0A4V2JST5"/>
<name>A0A4V2JST5_9ACTN</name>
<reference evidence="3 4" key="1">
    <citation type="submission" date="2019-01" db="EMBL/GenBank/DDBJ databases">
        <title>Lactibacter flavus gen. nov., sp. nov., a novel bacterium of the family Propionibacteriaceae isolated from raw milk and dairy products.</title>
        <authorList>
            <person name="Huptas C."/>
            <person name="Wenning M."/>
            <person name="Breitenwieser F."/>
            <person name="Doll E."/>
            <person name="Von Neubeck M."/>
            <person name="Busse H.-J."/>
            <person name="Scherer S."/>
        </authorList>
    </citation>
    <scope>NUCLEOTIDE SEQUENCE [LARGE SCALE GENOMIC DNA]</scope>
    <source>
        <strain evidence="3 4">KCTC 33808</strain>
    </source>
</reference>
<dbReference type="InterPro" id="IPR011257">
    <property type="entry name" value="DNA_glycosylase"/>
</dbReference>
<dbReference type="GO" id="GO:0032993">
    <property type="term" value="C:protein-DNA complex"/>
    <property type="evidence" value="ECO:0007669"/>
    <property type="project" value="TreeGrafter"/>
</dbReference>
<evidence type="ECO:0000313" key="4">
    <source>
        <dbReference type="Proteomes" id="UP000292373"/>
    </source>
</evidence>
<dbReference type="PANTHER" id="PTHR43003">
    <property type="entry name" value="DNA-3-METHYLADENINE GLYCOSYLASE"/>
    <property type="match status" value="1"/>
</dbReference>
<dbReference type="Gene3D" id="1.10.340.30">
    <property type="entry name" value="Hypothetical protein, domain 2"/>
    <property type="match status" value="1"/>
</dbReference>
<dbReference type="GO" id="GO:0043916">
    <property type="term" value="F:DNA-7-methylguanine glycosylase activity"/>
    <property type="evidence" value="ECO:0007669"/>
    <property type="project" value="TreeGrafter"/>
</dbReference>
<evidence type="ECO:0000313" key="3">
    <source>
        <dbReference type="EMBL" id="TBT88668.1"/>
    </source>
</evidence>
<organism evidence="3 4">
    <name type="scientific">Propioniciclava sinopodophylli</name>
    <dbReference type="NCBI Taxonomy" id="1837344"/>
    <lineage>
        <taxon>Bacteria</taxon>
        <taxon>Bacillati</taxon>
        <taxon>Actinomycetota</taxon>
        <taxon>Actinomycetes</taxon>
        <taxon>Propionibacteriales</taxon>
        <taxon>Propionibacteriaceae</taxon>
        <taxon>Propioniciclava</taxon>
    </lineage>
</organism>
<comment type="caution">
    <text evidence="3">The sequence shown here is derived from an EMBL/GenBank/DDBJ whole genome shotgun (WGS) entry which is preliminary data.</text>
</comment>
<dbReference type="RefSeq" id="WP_131166796.1">
    <property type="nucleotide sequence ID" value="NZ_SDMQ01000001.1"/>
</dbReference>
<dbReference type="EMBL" id="SDMQ01000001">
    <property type="protein sequence ID" value="TBT88668.1"/>
    <property type="molecule type" value="Genomic_DNA"/>
</dbReference>
<dbReference type="OrthoDB" id="5501430at2"/>
<accession>A0A4V2JST5</accession>
<keyword evidence="4" id="KW-1185">Reference proteome</keyword>
<proteinExistence type="predicted"/>
<dbReference type="InterPro" id="IPR051912">
    <property type="entry name" value="Alkylbase_DNA_Glycosylase/TA"/>
</dbReference>
<dbReference type="PANTHER" id="PTHR43003:SF6">
    <property type="entry name" value="DNA GLYCOSYLASE"/>
    <property type="match status" value="1"/>
</dbReference>
<dbReference type="GO" id="GO:0005737">
    <property type="term" value="C:cytoplasm"/>
    <property type="evidence" value="ECO:0007669"/>
    <property type="project" value="TreeGrafter"/>
</dbReference>
<dbReference type="GO" id="GO:0006307">
    <property type="term" value="P:DNA alkylation repair"/>
    <property type="evidence" value="ECO:0007669"/>
    <property type="project" value="TreeGrafter"/>
</dbReference>
<sequence length="305" mass="33828">MTHRTRTWTPAWPCPVASIWSTWRRGTGDPTYRVDEAGRHWRALHTPTGPATVRILPRPQAGTVEADAWGDGADWALDQLPQLLGADDDPTGFEPRPEHPVLARAWHVHRHWRVGRGGVVWQALPSAIIEQKVTGQEAFGAQRRLARRFGTPAPGPAADLGLRLTPTPEQLRAIPSWEWLRLPVDHARSATLLRAARVASGLERTIARPDADARLRSVPGIGVWTSAEVRQRAHGDADAVSFGDYHVARSIGWALIGEQTDDDAVAELLEPYAGHRYRVQRLLELAGVRHPQHGPRMAPRAHLPR</sequence>
<dbReference type="SUPFAM" id="SSF48150">
    <property type="entry name" value="DNA-glycosylase"/>
    <property type="match status" value="1"/>
</dbReference>
<dbReference type="GO" id="GO:0032131">
    <property type="term" value="F:alkylated DNA binding"/>
    <property type="evidence" value="ECO:0007669"/>
    <property type="project" value="TreeGrafter"/>
</dbReference>
<protein>
    <submittedName>
        <fullName evidence="3">DNA-3-methyladenine glycosylase 2 family protein</fullName>
    </submittedName>
</protein>
<evidence type="ECO:0000256" key="1">
    <source>
        <dbReference type="ARBA" id="ARBA00022763"/>
    </source>
</evidence>
<keyword evidence="2" id="KW-0234">DNA repair</keyword>
<evidence type="ECO:0000256" key="2">
    <source>
        <dbReference type="ARBA" id="ARBA00023204"/>
    </source>
</evidence>
<keyword evidence="1" id="KW-0227">DNA damage</keyword>
<dbReference type="Proteomes" id="UP000292373">
    <property type="component" value="Unassembled WGS sequence"/>
</dbReference>
<dbReference type="GO" id="GO:0008725">
    <property type="term" value="F:DNA-3-methyladenine glycosylase activity"/>
    <property type="evidence" value="ECO:0007669"/>
    <property type="project" value="TreeGrafter"/>
</dbReference>
<gene>
    <name evidence="3" type="ORF">ET989_01610</name>
</gene>